<organism evidence="3 4">
    <name type="scientific">Veillonella absiana</name>
    <dbReference type="NCBI Taxonomy" id="3079305"/>
    <lineage>
        <taxon>Bacteria</taxon>
        <taxon>Bacillati</taxon>
        <taxon>Bacillota</taxon>
        <taxon>Negativicutes</taxon>
        <taxon>Veillonellales</taxon>
        <taxon>Veillonellaceae</taxon>
        <taxon>Veillonella</taxon>
    </lineage>
</organism>
<keyword evidence="4" id="KW-1185">Reference proteome</keyword>
<dbReference type="Pfam" id="PF01381">
    <property type="entry name" value="HTH_3"/>
    <property type="match status" value="1"/>
</dbReference>
<dbReference type="SUPFAM" id="SSF47413">
    <property type="entry name" value="lambda repressor-like DNA-binding domains"/>
    <property type="match status" value="1"/>
</dbReference>
<evidence type="ECO:0000313" key="3">
    <source>
        <dbReference type="EMBL" id="MDV5088496.1"/>
    </source>
</evidence>
<dbReference type="RefSeq" id="WP_317330010.1">
    <property type="nucleotide sequence ID" value="NZ_JAWJZA010000035.1"/>
</dbReference>
<keyword evidence="1" id="KW-0238">DNA-binding</keyword>
<name>A0ABU3Z9A6_9FIRM</name>
<dbReference type="Proteomes" id="UP001272515">
    <property type="component" value="Unassembled WGS sequence"/>
</dbReference>
<dbReference type="PANTHER" id="PTHR46558:SF11">
    <property type="entry name" value="HTH-TYPE TRANSCRIPTIONAL REGULATOR XRE"/>
    <property type="match status" value="1"/>
</dbReference>
<reference evidence="3 4" key="1">
    <citation type="submission" date="2023-10" db="EMBL/GenBank/DDBJ databases">
        <title>Veillonella sp. nov., isolated from a pig farm feces dump.</title>
        <authorList>
            <person name="Chang Y.-H."/>
        </authorList>
    </citation>
    <scope>NUCLEOTIDE SEQUENCE [LARGE SCALE GENOMIC DNA]</scope>
    <source>
        <strain evidence="3 4">YH-vei2233</strain>
    </source>
</reference>
<dbReference type="InterPro" id="IPR010982">
    <property type="entry name" value="Lambda_DNA-bd_dom_sf"/>
</dbReference>
<dbReference type="PROSITE" id="PS50943">
    <property type="entry name" value="HTH_CROC1"/>
    <property type="match status" value="1"/>
</dbReference>
<evidence type="ECO:0000259" key="2">
    <source>
        <dbReference type="PROSITE" id="PS50943"/>
    </source>
</evidence>
<comment type="caution">
    <text evidence="3">The sequence shown here is derived from an EMBL/GenBank/DDBJ whole genome shotgun (WGS) entry which is preliminary data.</text>
</comment>
<proteinExistence type="predicted"/>
<dbReference type="Gene3D" id="1.10.260.40">
    <property type="entry name" value="lambda repressor-like DNA-binding domains"/>
    <property type="match status" value="1"/>
</dbReference>
<gene>
    <name evidence="3" type="ORF">RVY80_06530</name>
</gene>
<feature type="domain" description="HTH cro/C1-type" evidence="2">
    <location>
        <begin position="10"/>
        <end position="64"/>
    </location>
</feature>
<accession>A0ABU3Z9A6</accession>
<evidence type="ECO:0000313" key="4">
    <source>
        <dbReference type="Proteomes" id="UP001272515"/>
    </source>
</evidence>
<dbReference type="PANTHER" id="PTHR46558">
    <property type="entry name" value="TRACRIPTIONAL REGULATORY PROTEIN-RELATED-RELATED"/>
    <property type="match status" value="1"/>
</dbReference>
<evidence type="ECO:0000256" key="1">
    <source>
        <dbReference type="ARBA" id="ARBA00023125"/>
    </source>
</evidence>
<sequence>MRDSRFSINLKSLRKDYKLTQEDLGKILNVTKLQISYYERGVSYPKADLVARVAQYFNVPINQLIEPSIRSNFYFRPIVKGENIPLDNIPNKNGMAKFTGIPGLIEIPSIIQDRPYTAINPNIMKYANFMVLLPSESNDLVQFFYTHFKELPEQPIERLFGYEFWNQPPKNTPSYDGFTLLYKIFSATKQEAWLRSPLAQPANDANILALLLPENNHIIRLFIRPEKYGCKLHATYSSDLENLIASWLEEDPAQRIAKAQQYCLSIMKEETANEDFIDDNCTNTDDYDEKYNLKRFLEKRGAKITID</sequence>
<dbReference type="CDD" id="cd00093">
    <property type="entry name" value="HTH_XRE"/>
    <property type="match status" value="1"/>
</dbReference>
<dbReference type="EMBL" id="JAWJZB010000007">
    <property type="protein sequence ID" value="MDV5088496.1"/>
    <property type="molecule type" value="Genomic_DNA"/>
</dbReference>
<protein>
    <submittedName>
        <fullName evidence="3">Helix-turn-helix domain-containing protein</fullName>
    </submittedName>
</protein>
<dbReference type="SMART" id="SM00530">
    <property type="entry name" value="HTH_XRE"/>
    <property type="match status" value="1"/>
</dbReference>
<dbReference type="InterPro" id="IPR001387">
    <property type="entry name" value="Cro/C1-type_HTH"/>
</dbReference>